<accession>B3JPE9</accession>
<proteinExistence type="predicted"/>
<reference evidence="2 3" key="2">
    <citation type="submission" date="2008-04" db="EMBL/GenBank/DDBJ databases">
        <authorList>
            <person name="Fulton L."/>
            <person name="Clifton S."/>
            <person name="Fulton B."/>
            <person name="Xu J."/>
            <person name="Minx P."/>
            <person name="Pepin K.H."/>
            <person name="Johnson M."/>
            <person name="Thiruvilangam P."/>
            <person name="Bhonagiri V."/>
            <person name="Nash W.E."/>
            <person name="Mardis E.R."/>
            <person name="Wilson R.K."/>
        </authorList>
    </citation>
    <scope>NUCLEOTIDE SEQUENCE [LARGE SCALE GENOMIC DNA]</scope>
    <source>
        <strain evidence="2 3">DSM 17136</strain>
    </source>
</reference>
<dbReference type="AlphaFoldDB" id="B3JPE9"/>
<dbReference type="Proteomes" id="UP000003146">
    <property type="component" value="Unassembled WGS sequence"/>
</dbReference>
<dbReference type="EMBL" id="ABIY02000122">
    <property type="protein sequence ID" value="EDU99160.1"/>
    <property type="molecule type" value="Genomic_DNA"/>
</dbReference>
<reference evidence="2 3" key="1">
    <citation type="submission" date="2008-04" db="EMBL/GenBank/DDBJ databases">
        <title>Draft genome sequence of Bacteroides coprocola (DSM 17136).</title>
        <authorList>
            <person name="Sudarsanam P."/>
            <person name="Ley R."/>
            <person name="Guruge J."/>
            <person name="Turnbaugh P.J."/>
            <person name="Mahowald M."/>
            <person name="Liep D."/>
            <person name="Gordon J."/>
        </authorList>
    </citation>
    <scope>NUCLEOTIDE SEQUENCE [LARGE SCALE GENOMIC DNA]</scope>
    <source>
        <strain evidence="2 3">DSM 17136</strain>
    </source>
</reference>
<comment type="caution">
    <text evidence="2">The sequence shown here is derived from an EMBL/GenBank/DDBJ whole genome shotgun (WGS) entry which is preliminary data.</text>
</comment>
<name>B3JPE9_9BACT</name>
<evidence type="ECO:0000313" key="3">
    <source>
        <dbReference type="Proteomes" id="UP000003146"/>
    </source>
</evidence>
<feature type="region of interest" description="Disordered" evidence="1">
    <location>
        <begin position="1"/>
        <end position="41"/>
    </location>
</feature>
<dbReference type="STRING" id="470145.BACCOP_03910"/>
<sequence>MPTKKTYLSDDDNNRLQPLRRNKDIQQISLKNTMAYEDDKP</sequence>
<organism evidence="2 3">
    <name type="scientific">Phocaeicola coprocola DSM 17136</name>
    <dbReference type="NCBI Taxonomy" id="470145"/>
    <lineage>
        <taxon>Bacteria</taxon>
        <taxon>Pseudomonadati</taxon>
        <taxon>Bacteroidota</taxon>
        <taxon>Bacteroidia</taxon>
        <taxon>Bacteroidales</taxon>
        <taxon>Bacteroidaceae</taxon>
        <taxon>Phocaeicola</taxon>
    </lineage>
</organism>
<evidence type="ECO:0000256" key="1">
    <source>
        <dbReference type="SAM" id="MobiDB-lite"/>
    </source>
</evidence>
<dbReference type="HOGENOM" id="CLU_3265530_0_0_10"/>
<protein>
    <submittedName>
        <fullName evidence="2">Uncharacterized protein</fullName>
    </submittedName>
</protein>
<gene>
    <name evidence="2" type="ORF">BACCOP_03910</name>
</gene>
<evidence type="ECO:0000313" key="2">
    <source>
        <dbReference type="EMBL" id="EDU99160.1"/>
    </source>
</evidence>